<name>A0A9J6BPP4_POLVA</name>
<sequence length="568" mass="66534">MQFLQIDFEYDFKINQIPNTIVNEPPNSRPKIQKKKGPKMKHFSNKKRTSKWKTIKKLTDDPYIDSNAFLEAALNASQRERNFSLTEDAILLCKNDCYPQTITVTDVESRVKLQDLFYHTTHRLLLYLTDQLTYLLTKDRMHIEQFTIYFSIGFDGASGYNHFNIKMTPQQSTDEHIFAATLVPLRLSATNGEVIWQTPSVASTRLCRTIFLRYEKESHELIKKTAYDLKKEIAEIKNLIFKLPNEVLIQINSKFYMTMLDGKCVAVLNDTLMQSCPVCKRKPKEFHNVAIWDEDKTNRSAIEYGFSVLHNWIRIFECLLHVGYKKVTKKSRSGNTDEVKTNKLIIQQRFESLMNIRIDVPNPRGGNSNTGNVARRAFSNSDLFGICLGFDENETVIIKRLRNILLCFTGGYKINPEKLKKYNRETYDLWLKHFYWFTQTPTLHRLLLHGHEVAAFIDLPIGLMTEEGQESMHKIYRFVRSHHSRQSSRENNLLDIHHASLELSDPFYSLTHFNQLKPKSKRKLPRVVLDLLEENFDESYVDETEDVYEFIFQGVDLEEYELGSEFRD</sequence>
<protein>
    <submittedName>
        <fullName evidence="2">Uncharacterized protein</fullName>
    </submittedName>
</protein>
<gene>
    <name evidence="2" type="ORF">PVAND_001910</name>
</gene>
<dbReference type="OrthoDB" id="8197165at2759"/>
<evidence type="ECO:0000256" key="1">
    <source>
        <dbReference type="SAM" id="MobiDB-lite"/>
    </source>
</evidence>
<proteinExistence type="predicted"/>
<dbReference type="EMBL" id="JADBJN010000003">
    <property type="protein sequence ID" value="KAG5671730.1"/>
    <property type="molecule type" value="Genomic_DNA"/>
</dbReference>
<dbReference type="AlphaFoldDB" id="A0A9J6BPP4"/>
<feature type="compositionally biased region" description="Basic residues" evidence="1">
    <location>
        <begin position="31"/>
        <end position="43"/>
    </location>
</feature>
<dbReference type="Proteomes" id="UP001107558">
    <property type="component" value="Chromosome 3"/>
</dbReference>
<organism evidence="2 3">
    <name type="scientific">Polypedilum vanderplanki</name>
    <name type="common">Sleeping chironomid midge</name>
    <dbReference type="NCBI Taxonomy" id="319348"/>
    <lineage>
        <taxon>Eukaryota</taxon>
        <taxon>Metazoa</taxon>
        <taxon>Ecdysozoa</taxon>
        <taxon>Arthropoda</taxon>
        <taxon>Hexapoda</taxon>
        <taxon>Insecta</taxon>
        <taxon>Pterygota</taxon>
        <taxon>Neoptera</taxon>
        <taxon>Endopterygota</taxon>
        <taxon>Diptera</taxon>
        <taxon>Nematocera</taxon>
        <taxon>Chironomoidea</taxon>
        <taxon>Chironomidae</taxon>
        <taxon>Chironominae</taxon>
        <taxon>Polypedilum</taxon>
        <taxon>Polypedilum</taxon>
    </lineage>
</organism>
<reference evidence="2" key="1">
    <citation type="submission" date="2021-03" db="EMBL/GenBank/DDBJ databases">
        <title>Chromosome level genome of the anhydrobiotic midge Polypedilum vanderplanki.</title>
        <authorList>
            <person name="Yoshida Y."/>
            <person name="Kikawada T."/>
            <person name="Gusev O."/>
        </authorList>
    </citation>
    <scope>NUCLEOTIDE SEQUENCE</scope>
    <source>
        <strain evidence="2">NIAS01</strain>
        <tissue evidence="2">Whole body or cell culture</tissue>
    </source>
</reference>
<evidence type="ECO:0000313" key="2">
    <source>
        <dbReference type="EMBL" id="KAG5671730.1"/>
    </source>
</evidence>
<accession>A0A9J6BPP4</accession>
<keyword evidence="3" id="KW-1185">Reference proteome</keyword>
<evidence type="ECO:0000313" key="3">
    <source>
        <dbReference type="Proteomes" id="UP001107558"/>
    </source>
</evidence>
<comment type="caution">
    <text evidence="2">The sequence shown here is derived from an EMBL/GenBank/DDBJ whole genome shotgun (WGS) entry which is preliminary data.</text>
</comment>
<feature type="region of interest" description="Disordered" evidence="1">
    <location>
        <begin position="23"/>
        <end position="43"/>
    </location>
</feature>